<feature type="region of interest" description="Disordered" evidence="1">
    <location>
        <begin position="74"/>
        <end position="127"/>
    </location>
</feature>
<evidence type="ECO:0000313" key="3">
    <source>
        <dbReference type="RefSeq" id="XP_030983388.1"/>
    </source>
</evidence>
<evidence type="ECO:0000313" key="2">
    <source>
        <dbReference type="Proteomes" id="UP000515153"/>
    </source>
</evidence>
<keyword evidence="2" id="KW-1185">Reference proteome</keyword>
<sequence length="389" mass="42695">MVAKVLIFAGAPASDSLDWTSTLLLNHLIEPIAHFAGQPYEANPRNDTTTISILEHAVWRSLPLNRRKAATALGDATQPGYDNPWQAPRYSSQEDTDFFTTGDITHQNNTETSFRSSASDQSDGSQQQLFSQFCEKSLAVHDDIPSSELDAVSSSQEQSSFLTESSTSFLSAPHSGEFSPRPPLQPAFAPGAHISDLADLPSAAHIESIHPQTMTVNLVVGVISIEPVRQVRTRWGGTRTLAEVVVGDETKSGFSITFWFDPDSAAAATARNPLEDLRRQDVIMVRNVALHTFMRKVHGQGLRRAVTKVHLLHRRRLAADDDGGCYSAAELASCVRNPAAHPQLQKTTRVREWVTRFVAGSGTKFQGGKRKREAQGLRAWDVPPPHDTQ</sequence>
<accession>A0A6P8B8B9</accession>
<dbReference type="RefSeq" id="XP_030983388.1">
    <property type="nucleotide sequence ID" value="XM_031124279.1"/>
</dbReference>
<dbReference type="SUPFAM" id="SSF50249">
    <property type="entry name" value="Nucleic acid-binding proteins"/>
    <property type="match status" value="1"/>
</dbReference>
<reference evidence="3" key="1">
    <citation type="journal article" date="2019" name="Mol. Biol. Evol.">
        <title>Blast fungal genomes show frequent chromosomal changes, gene gains and losses, and effector gene turnover.</title>
        <authorList>
            <person name="Gomez Luciano L.B."/>
            <person name="Jason Tsai I."/>
            <person name="Chuma I."/>
            <person name="Tosa Y."/>
            <person name="Chen Y.H."/>
            <person name="Li J.Y."/>
            <person name="Li M.Y."/>
            <person name="Jade Lu M.Y."/>
            <person name="Nakayashiki H."/>
            <person name="Li W.H."/>
        </authorList>
    </citation>
    <scope>NUCLEOTIDE SEQUENCE</scope>
    <source>
        <strain evidence="3">NI907</strain>
    </source>
</reference>
<name>A0A6P8B8B9_PYRGI</name>
<organism evidence="2 3">
    <name type="scientific">Pyricularia grisea</name>
    <name type="common">Crabgrass-specific blast fungus</name>
    <name type="synonym">Magnaporthe grisea</name>
    <dbReference type="NCBI Taxonomy" id="148305"/>
    <lineage>
        <taxon>Eukaryota</taxon>
        <taxon>Fungi</taxon>
        <taxon>Dikarya</taxon>
        <taxon>Ascomycota</taxon>
        <taxon>Pezizomycotina</taxon>
        <taxon>Sordariomycetes</taxon>
        <taxon>Sordariomycetidae</taxon>
        <taxon>Magnaporthales</taxon>
        <taxon>Pyriculariaceae</taxon>
        <taxon>Pyricularia</taxon>
    </lineage>
</organism>
<feature type="compositionally biased region" description="Polar residues" evidence="1">
    <location>
        <begin position="89"/>
        <end position="112"/>
    </location>
</feature>
<evidence type="ECO:0000256" key="1">
    <source>
        <dbReference type="SAM" id="MobiDB-lite"/>
    </source>
</evidence>
<proteinExistence type="predicted"/>
<reference evidence="3" key="3">
    <citation type="submission" date="2025-08" db="UniProtKB">
        <authorList>
            <consortium name="RefSeq"/>
        </authorList>
    </citation>
    <scope>IDENTIFICATION</scope>
    <source>
        <strain evidence="3">NI907</strain>
    </source>
</reference>
<dbReference type="InterPro" id="IPR012340">
    <property type="entry name" value="NA-bd_OB-fold"/>
</dbReference>
<feature type="compositionally biased region" description="Low complexity" evidence="1">
    <location>
        <begin position="113"/>
        <end position="127"/>
    </location>
</feature>
<dbReference type="KEGG" id="pgri:PgNI_04228"/>
<reference evidence="3" key="2">
    <citation type="submission" date="2019-10" db="EMBL/GenBank/DDBJ databases">
        <authorList>
            <consortium name="NCBI Genome Project"/>
        </authorList>
    </citation>
    <scope>NUCLEOTIDE SEQUENCE</scope>
    <source>
        <strain evidence="3">NI907</strain>
    </source>
</reference>
<protein>
    <recommendedName>
        <fullName evidence="4">Telomeric single stranded DNA binding POT1/Cdc13 domain-containing protein</fullName>
    </recommendedName>
</protein>
<gene>
    <name evidence="3" type="ORF">PgNI_04228</name>
</gene>
<evidence type="ECO:0008006" key="4">
    <source>
        <dbReference type="Google" id="ProtNLM"/>
    </source>
</evidence>
<feature type="region of interest" description="Disordered" evidence="1">
    <location>
        <begin position="364"/>
        <end position="389"/>
    </location>
</feature>
<dbReference type="Proteomes" id="UP000515153">
    <property type="component" value="Unplaced"/>
</dbReference>
<dbReference type="AlphaFoldDB" id="A0A6P8B8B9"/>
<dbReference type="GeneID" id="41959188"/>
<dbReference type="Gene3D" id="2.40.50.140">
    <property type="entry name" value="Nucleic acid-binding proteins"/>
    <property type="match status" value="1"/>
</dbReference>